<sequence>MVGEKPKILIVSNYHSEETFAIRVGEYLFQNNSNPEIKVVRYAGKPDRKTSTYNLRRFIENFDPVISPIILHGDDDLGIDVAIVYCAKSKSEKMLARKPLFDFVSNYGGLIVYGRFLTFNTKCSLIELELNSKIGSLQRTVDFVKSFSEYLIDLYSNRGVKL</sequence>
<name>A0A2H0FLM2_9BACT</name>
<accession>A0A2H0FLM2</accession>
<proteinExistence type="predicted"/>
<protein>
    <submittedName>
        <fullName evidence="1">Uncharacterized protein</fullName>
    </submittedName>
</protein>
<evidence type="ECO:0000313" key="1">
    <source>
        <dbReference type="EMBL" id="PIQ07489.1"/>
    </source>
</evidence>
<dbReference type="AlphaFoldDB" id="A0A2H0FLM2"/>
<comment type="caution">
    <text evidence="1">The sequence shown here is derived from an EMBL/GenBank/DDBJ whole genome shotgun (WGS) entry which is preliminary data.</text>
</comment>
<dbReference type="Proteomes" id="UP000230778">
    <property type="component" value="Unassembled WGS sequence"/>
</dbReference>
<dbReference type="EMBL" id="PCUC01000003">
    <property type="protein sequence ID" value="PIQ07489.1"/>
    <property type="molecule type" value="Genomic_DNA"/>
</dbReference>
<reference evidence="1 2" key="1">
    <citation type="submission" date="2017-09" db="EMBL/GenBank/DDBJ databases">
        <title>Depth-based differentiation of microbial function through sediment-hosted aquifers and enrichment of novel symbionts in the deep terrestrial subsurface.</title>
        <authorList>
            <person name="Probst A.J."/>
            <person name="Ladd B."/>
            <person name="Jarett J.K."/>
            <person name="Geller-Mcgrath D.E."/>
            <person name="Sieber C.M."/>
            <person name="Emerson J.B."/>
            <person name="Anantharaman K."/>
            <person name="Thomas B.C."/>
            <person name="Malmstrom R."/>
            <person name="Stieglmeier M."/>
            <person name="Klingl A."/>
            <person name="Woyke T."/>
            <person name="Ryan C.M."/>
            <person name="Banfield J.F."/>
        </authorList>
    </citation>
    <scope>NUCLEOTIDE SEQUENCE [LARGE SCALE GENOMIC DNA]</scope>
    <source>
        <strain evidence="1">CG18_big_fil_WC_8_21_14_2_50_37_10</strain>
    </source>
</reference>
<organism evidence="1 2">
    <name type="scientific">Candidatus Nealsonbacteria bacterium CG18_big_fil_WC_8_21_14_2_50_37_10</name>
    <dbReference type="NCBI Taxonomy" id="1974717"/>
    <lineage>
        <taxon>Bacteria</taxon>
        <taxon>Candidatus Nealsoniibacteriota</taxon>
    </lineage>
</organism>
<gene>
    <name evidence="1" type="ORF">COW72_00040</name>
</gene>
<evidence type="ECO:0000313" key="2">
    <source>
        <dbReference type="Proteomes" id="UP000230778"/>
    </source>
</evidence>